<protein>
    <submittedName>
        <fullName evidence="2">Uncharacterized protein</fullName>
    </submittedName>
</protein>
<dbReference type="Proteomes" id="UP000199312">
    <property type="component" value="Unassembled WGS sequence"/>
</dbReference>
<feature type="transmembrane region" description="Helical" evidence="1">
    <location>
        <begin position="40"/>
        <end position="65"/>
    </location>
</feature>
<gene>
    <name evidence="2" type="ORF">SAMN04488006_1736</name>
</gene>
<reference evidence="3" key="1">
    <citation type="submission" date="2016-10" db="EMBL/GenBank/DDBJ databases">
        <authorList>
            <person name="Varghese N."/>
            <person name="Submissions S."/>
        </authorList>
    </citation>
    <scope>NUCLEOTIDE SEQUENCE [LARGE SCALE GENOMIC DNA]</scope>
    <source>
        <strain evidence="3">DSM 24450</strain>
    </source>
</reference>
<organism evidence="2 3">
    <name type="scientific">Lutibacter maritimus</name>
    <dbReference type="NCBI Taxonomy" id="593133"/>
    <lineage>
        <taxon>Bacteria</taxon>
        <taxon>Pseudomonadati</taxon>
        <taxon>Bacteroidota</taxon>
        <taxon>Flavobacteriia</taxon>
        <taxon>Flavobacteriales</taxon>
        <taxon>Flavobacteriaceae</taxon>
        <taxon>Lutibacter</taxon>
    </lineage>
</organism>
<keyword evidence="1" id="KW-0812">Transmembrane</keyword>
<keyword evidence="1" id="KW-1133">Transmembrane helix</keyword>
<feature type="transmembrane region" description="Helical" evidence="1">
    <location>
        <begin position="128"/>
        <end position="148"/>
    </location>
</feature>
<evidence type="ECO:0000256" key="1">
    <source>
        <dbReference type="SAM" id="Phobius"/>
    </source>
</evidence>
<dbReference type="EMBL" id="FOZP01000004">
    <property type="protein sequence ID" value="SFS51297.1"/>
    <property type="molecule type" value="Genomic_DNA"/>
</dbReference>
<name>A0A1I6QFP7_9FLAO</name>
<dbReference type="RefSeq" id="WP_090224951.1">
    <property type="nucleotide sequence ID" value="NZ_FOZP01000004.1"/>
</dbReference>
<sequence length="222" mass="25887">MENLDIQNLWKQNEILLEANRKLNLTLLKEMKLDKAKSSLFGLLFLPITTLIFYTITGFYAMYFALEYAQFWYFAFSGAVVTFFSFWLVWSSIKQLKLILSIDYTEAVVKIQEKLAMLKTAIVQNLRIVAWLLPFGPFVGIFFFKAIFNIDLMALLNFNIIISFGITTIILEVVSLVLLRGLQQKRFNEKWLNWLLCGNGSQIDDALRYLKTIEDFQTETLK</sequence>
<keyword evidence="3" id="KW-1185">Reference proteome</keyword>
<keyword evidence="1" id="KW-0472">Membrane</keyword>
<dbReference type="AlphaFoldDB" id="A0A1I6QFP7"/>
<proteinExistence type="predicted"/>
<feature type="transmembrane region" description="Helical" evidence="1">
    <location>
        <begin position="71"/>
        <end position="90"/>
    </location>
</feature>
<evidence type="ECO:0000313" key="2">
    <source>
        <dbReference type="EMBL" id="SFS51297.1"/>
    </source>
</evidence>
<feature type="transmembrane region" description="Helical" evidence="1">
    <location>
        <begin position="160"/>
        <end position="179"/>
    </location>
</feature>
<dbReference type="STRING" id="593133.SAMN04488006_1736"/>
<dbReference type="OrthoDB" id="5706484at2"/>
<evidence type="ECO:0000313" key="3">
    <source>
        <dbReference type="Proteomes" id="UP000199312"/>
    </source>
</evidence>
<accession>A0A1I6QFP7</accession>